<evidence type="ECO:0000256" key="2">
    <source>
        <dbReference type="ARBA" id="ARBA00022475"/>
    </source>
</evidence>
<sequence>MEQSVFPLFVLRIIISVIGIVGNGVLIISILHLTRVKTFEIFLLGLAITNFAEIMLVDIYDAIVQSIQTVSILSCVALKFLNICGENASIFFTVLISFYRYQKIHNAAMRIIAPIFMDSREAAIGLSMGCILVAVLLGLPTYFINQDTWHMENSTTEVCPADFFQCSEVHCPTVNSIYKNLFITICHVLPLIIVTWTSVLIIKILIIQQKAVDALHESDPGAVAVHHHHEHDVFHRSTIGILAAMTLFQVDCILYLILHFVYNPYDFPAWSELEFFITTLYTGIIPYIYGTGHNFFSVKHFMKA</sequence>
<feature type="transmembrane region" description="Helical" evidence="9">
    <location>
        <begin position="6"/>
        <end position="29"/>
    </location>
</feature>
<dbReference type="GO" id="GO:0005886">
    <property type="term" value="C:plasma membrane"/>
    <property type="evidence" value="ECO:0007669"/>
    <property type="project" value="UniProtKB-SubCell"/>
</dbReference>
<dbReference type="InterPro" id="IPR000276">
    <property type="entry name" value="GPCR_Rhodpsn"/>
</dbReference>
<feature type="transmembrane region" description="Helical" evidence="9">
    <location>
        <begin position="239"/>
        <end position="262"/>
    </location>
</feature>
<dbReference type="GO" id="GO:0004994">
    <property type="term" value="F:somatostatin receptor activity"/>
    <property type="evidence" value="ECO:0007669"/>
    <property type="project" value="TreeGrafter"/>
</dbReference>
<dbReference type="GeneID" id="124626324"/>
<evidence type="ECO:0000256" key="6">
    <source>
        <dbReference type="ARBA" id="ARBA00023136"/>
    </source>
</evidence>
<name>A0A979ECA2_ICTPU</name>
<evidence type="ECO:0000256" key="8">
    <source>
        <dbReference type="ARBA" id="ARBA00023224"/>
    </source>
</evidence>
<evidence type="ECO:0000313" key="12">
    <source>
        <dbReference type="RefSeq" id="XP_047007084.1"/>
    </source>
</evidence>
<dbReference type="PANTHER" id="PTHR24229:SF6">
    <property type="entry name" value="SOMATOSTATIN RECEPTOR TYPE 2"/>
    <property type="match status" value="1"/>
</dbReference>
<dbReference type="Proteomes" id="UP000221080">
    <property type="component" value="Chromosome 25"/>
</dbReference>
<feature type="transmembrane region" description="Helical" evidence="9">
    <location>
        <begin position="80"/>
        <end position="101"/>
    </location>
</feature>
<dbReference type="PROSITE" id="PS50262">
    <property type="entry name" value="G_PROTEIN_RECEP_F1_2"/>
    <property type="match status" value="1"/>
</dbReference>
<feature type="transmembrane region" description="Helical" evidence="9">
    <location>
        <begin position="182"/>
        <end position="206"/>
    </location>
</feature>
<dbReference type="OrthoDB" id="8930837at2759"/>
<keyword evidence="7" id="KW-0675">Receptor</keyword>
<dbReference type="PANTHER" id="PTHR24229">
    <property type="entry name" value="NEUROPEPTIDES RECEPTOR"/>
    <property type="match status" value="1"/>
</dbReference>
<keyword evidence="11" id="KW-1185">Reference proteome</keyword>
<dbReference type="AlphaFoldDB" id="A0A979ECA2"/>
<keyword evidence="8" id="KW-0807">Transducer</keyword>
<dbReference type="Pfam" id="PF00001">
    <property type="entry name" value="7tm_1"/>
    <property type="match status" value="1"/>
</dbReference>
<comment type="subcellular location">
    <subcellularLocation>
        <location evidence="1">Cell membrane</location>
        <topology evidence="1">Multi-pass membrane protein</topology>
    </subcellularLocation>
</comment>
<evidence type="ECO:0000256" key="1">
    <source>
        <dbReference type="ARBA" id="ARBA00004651"/>
    </source>
</evidence>
<proteinExistence type="predicted"/>
<feature type="transmembrane region" description="Helical" evidence="9">
    <location>
        <begin position="41"/>
        <end position="60"/>
    </location>
</feature>
<dbReference type="SUPFAM" id="SSF81321">
    <property type="entry name" value="Family A G protein-coupled receptor-like"/>
    <property type="match status" value="1"/>
</dbReference>
<keyword evidence="5" id="KW-0297">G-protein coupled receptor</keyword>
<dbReference type="GO" id="GO:0042923">
    <property type="term" value="F:neuropeptide binding"/>
    <property type="evidence" value="ECO:0007669"/>
    <property type="project" value="TreeGrafter"/>
</dbReference>
<evidence type="ECO:0000256" key="4">
    <source>
        <dbReference type="ARBA" id="ARBA00022989"/>
    </source>
</evidence>
<dbReference type="GO" id="GO:0043005">
    <property type="term" value="C:neuron projection"/>
    <property type="evidence" value="ECO:0007669"/>
    <property type="project" value="TreeGrafter"/>
</dbReference>
<evidence type="ECO:0000256" key="9">
    <source>
        <dbReference type="SAM" id="Phobius"/>
    </source>
</evidence>
<reference evidence="11" key="1">
    <citation type="journal article" date="2016" name="Nat. Commun.">
        <title>The channel catfish genome sequence provides insights into the evolution of scale formation in teleosts.</title>
        <authorList>
            <person name="Liu Z."/>
            <person name="Liu S."/>
            <person name="Yao J."/>
            <person name="Bao L."/>
            <person name="Zhang J."/>
            <person name="Li Y."/>
            <person name="Jiang C."/>
            <person name="Sun L."/>
            <person name="Wang R."/>
            <person name="Zhang Y."/>
            <person name="Zhou T."/>
            <person name="Zeng Q."/>
            <person name="Fu Q."/>
            <person name="Gao S."/>
            <person name="Li N."/>
            <person name="Koren S."/>
            <person name="Jiang Y."/>
            <person name="Zimin A."/>
            <person name="Xu P."/>
            <person name="Phillippy A.M."/>
            <person name="Geng X."/>
            <person name="Song L."/>
            <person name="Sun F."/>
            <person name="Li C."/>
            <person name="Wang X."/>
            <person name="Chen A."/>
            <person name="Jin Y."/>
            <person name="Yuan Z."/>
            <person name="Yang Y."/>
            <person name="Tan S."/>
            <person name="Peatman E."/>
            <person name="Lu J."/>
            <person name="Qin Z."/>
            <person name="Dunham R."/>
            <person name="Li Z."/>
            <person name="Sonstegard T."/>
            <person name="Feng J."/>
            <person name="Danzmann R.G."/>
            <person name="Schroeder S."/>
            <person name="Scheffler B."/>
            <person name="Duke M.V."/>
            <person name="Ballard L."/>
            <person name="Kucuktas H."/>
            <person name="Kaltenboeck L."/>
            <person name="Liu H."/>
            <person name="Armbruster J."/>
            <person name="Xie Y."/>
            <person name="Kirby M.L."/>
            <person name="Tian Y."/>
            <person name="Flanagan M.E."/>
            <person name="Mu W."/>
            <person name="Waldbieser G.C."/>
        </authorList>
    </citation>
    <scope>NUCLEOTIDE SEQUENCE [LARGE SCALE GENOMIC DNA]</scope>
    <source>
        <strain evidence="11">SDA103</strain>
    </source>
</reference>
<keyword evidence="6 9" id="KW-0472">Membrane</keyword>
<evidence type="ECO:0000313" key="11">
    <source>
        <dbReference type="Proteomes" id="UP000221080"/>
    </source>
</evidence>
<accession>A0A979ECA2</accession>
<feature type="transmembrane region" description="Helical" evidence="9">
    <location>
        <begin position="274"/>
        <end position="296"/>
    </location>
</feature>
<gene>
    <name evidence="12" type="primary">LOC124626324</name>
</gene>
<keyword evidence="2" id="KW-1003">Cell membrane</keyword>
<dbReference type="GO" id="GO:0071385">
    <property type="term" value="P:cellular response to glucocorticoid stimulus"/>
    <property type="evidence" value="ECO:0007669"/>
    <property type="project" value="TreeGrafter"/>
</dbReference>
<evidence type="ECO:0000256" key="7">
    <source>
        <dbReference type="ARBA" id="ARBA00023170"/>
    </source>
</evidence>
<evidence type="ECO:0000256" key="3">
    <source>
        <dbReference type="ARBA" id="ARBA00022692"/>
    </source>
</evidence>
<feature type="domain" description="G-protein coupled receptors family 1 profile" evidence="10">
    <location>
        <begin position="22"/>
        <end position="289"/>
    </location>
</feature>
<evidence type="ECO:0000256" key="5">
    <source>
        <dbReference type="ARBA" id="ARBA00023040"/>
    </source>
</evidence>
<dbReference type="PRINTS" id="PR00237">
    <property type="entry name" value="GPCRRHODOPSN"/>
</dbReference>
<keyword evidence="3 9" id="KW-0812">Transmembrane</keyword>
<dbReference type="KEGG" id="ipu:124626324"/>
<evidence type="ECO:0000259" key="10">
    <source>
        <dbReference type="PROSITE" id="PS50262"/>
    </source>
</evidence>
<organism evidence="11 12">
    <name type="scientific">Ictalurus punctatus</name>
    <name type="common">Channel catfish</name>
    <name type="synonym">Silurus punctatus</name>
    <dbReference type="NCBI Taxonomy" id="7998"/>
    <lineage>
        <taxon>Eukaryota</taxon>
        <taxon>Metazoa</taxon>
        <taxon>Chordata</taxon>
        <taxon>Craniata</taxon>
        <taxon>Vertebrata</taxon>
        <taxon>Euteleostomi</taxon>
        <taxon>Actinopterygii</taxon>
        <taxon>Neopterygii</taxon>
        <taxon>Teleostei</taxon>
        <taxon>Ostariophysi</taxon>
        <taxon>Siluriformes</taxon>
        <taxon>Ictaluridae</taxon>
        <taxon>Ictalurus</taxon>
    </lineage>
</organism>
<keyword evidence="4 9" id="KW-1133">Transmembrane helix</keyword>
<reference evidence="12" key="2">
    <citation type="submission" date="2025-08" db="UniProtKB">
        <authorList>
            <consortium name="RefSeq"/>
        </authorList>
    </citation>
    <scope>IDENTIFICATION</scope>
    <source>
        <tissue evidence="12">Blood</tissue>
    </source>
</reference>
<feature type="transmembrane region" description="Helical" evidence="9">
    <location>
        <begin position="122"/>
        <end position="144"/>
    </location>
</feature>
<dbReference type="Gene3D" id="1.20.1070.10">
    <property type="entry name" value="Rhodopsin 7-helix transmembrane proteins"/>
    <property type="match status" value="1"/>
</dbReference>
<dbReference type="RefSeq" id="XP_047007084.1">
    <property type="nucleotide sequence ID" value="XM_047151128.2"/>
</dbReference>
<dbReference type="InterPro" id="IPR017452">
    <property type="entry name" value="GPCR_Rhodpsn_7TM"/>
</dbReference>
<protein>
    <submittedName>
        <fullName evidence="12">Uncharacterized protein LOC124626324</fullName>
    </submittedName>
</protein>
<dbReference type="GO" id="GO:0071392">
    <property type="term" value="P:cellular response to estradiol stimulus"/>
    <property type="evidence" value="ECO:0007669"/>
    <property type="project" value="TreeGrafter"/>
</dbReference>